<dbReference type="PANTHER" id="PTHR19143">
    <property type="entry name" value="FIBRINOGEN/TENASCIN/ANGIOPOEITIN"/>
    <property type="match status" value="1"/>
</dbReference>
<dbReference type="Pfam" id="PF00147">
    <property type="entry name" value="Fibrinogen_C"/>
    <property type="match status" value="1"/>
</dbReference>
<dbReference type="InterPro" id="IPR002181">
    <property type="entry name" value="Fibrinogen_a/b/g_C_dom"/>
</dbReference>
<sequence>MIMTTINIYSLTGNIEVICTEHCEGFVDYNPRTTSESPIYHDGVVFIDWPNADCDNLAQHGYRHRSGVYSLRVAHLEKFQVYCEMSGLRGWTVIQRRIGGQINFFRSKKEYVNGFGDLETEFWLGLQKIYLLTNQRRYKLRVSLQKADGSFVYSEYESFGINQDYVLHVSGYNGTAGDALNYRGFGRKRLHNGMSFTTYDDDNDRWSDDNCGRSTTPGLDVTKDGVSHGEQ</sequence>
<dbReference type="GO" id="GO:0005615">
    <property type="term" value="C:extracellular space"/>
    <property type="evidence" value="ECO:0007669"/>
    <property type="project" value="TreeGrafter"/>
</dbReference>
<dbReference type="InterPro" id="IPR050373">
    <property type="entry name" value="Fibrinogen_C-term_domain"/>
</dbReference>
<gene>
    <name evidence="3" type="ORF">LSH36_322g02025</name>
</gene>
<dbReference type="Gene3D" id="3.90.215.10">
    <property type="entry name" value="Gamma Fibrinogen, chain A, domain 1"/>
    <property type="match status" value="1"/>
</dbReference>
<evidence type="ECO:0000313" key="3">
    <source>
        <dbReference type="EMBL" id="KAK2152658.1"/>
    </source>
</evidence>
<reference evidence="3" key="1">
    <citation type="journal article" date="2023" name="Mol. Biol. Evol.">
        <title>Third-Generation Sequencing Reveals the Adaptive Role of the Epigenome in Three Deep-Sea Polychaetes.</title>
        <authorList>
            <person name="Perez M."/>
            <person name="Aroh O."/>
            <person name="Sun Y."/>
            <person name="Lan Y."/>
            <person name="Juniper S.K."/>
            <person name="Young C.R."/>
            <person name="Angers B."/>
            <person name="Qian P.Y."/>
        </authorList>
    </citation>
    <scope>NUCLEOTIDE SEQUENCE</scope>
    <source>
        <strain evidence="3">P08H-3</strain>
    </source>
</reference>
<dbReference type="Gene3D" id="4.10.530.10">
    <property type="entry name" value="Gamma-fibrinogen Carboxyl Terminal Fragment, domain 2"/>
    <property type="match status" value="1"/>
</dbReference>
<comment type="caution">
    <text evidence="3">The sequence shown here is derived from an EMBL/GenBank/DDBJ whole genome shotgun (WGS) entry which is preliminary data.</text>
</comment>
<evidence type="ECO:0000256" key="1">
    <source>
        <dbReference type="SAM" id="MobiDB-lite"/>
    </source>
</evidence>
<dbReference type="PROSITE" id="PS51406">
    <property type="entry name" value="FIBRINOGEN_C_2"/>
    <property type="match status" value="1"/>
</dbReference>
<dbReference type="SUPFAM" id="SSF56496">
    <property type="entry name" value="Fibrinogen C-terminal domain-like"/>
    <property type="match status" value="1"/>
</dbReference>
<protein>
    <recommendedName>
        <fullName evidence="2">Fibrinogen C-terminal domain-containing protein</fullName>
    </recommendedName>
</protein>
<feature type="compositionally biased region" description="Basic and acidic residues" evidence="1">
    <location>
        <begin position="221"/>
        <end position="231"/>
    </location>
</feature>
<feature type="region of interest" description="Disordered" evidence="1">
    <location>
        <begin position="210"/>
        <end position="231"/>
    </location>
</feature>
<dbReference type="EMBL" id="JAODUP010000322">
    <property type="protein sequence ID" value="KAK2152658.1"/>
    <property type="molecule type" value="Genomic_DNA"/>
</dbReference>
<feature type="domain" description="Fibrinogen C-terminal" evidence="2">
    <location>
        <begin position="45"/>
        <end position="211"/>
    </location>
</feature>
<accession>A0AAD9JGC5</accession>
<evidence type="ECO:0000259" key="2">
    <source>
        <dbReference type="PROSITE" id="PS51406"/>
    </source>
</evidence>
<dbReference type="AlphaFoldDB" id="A0AAD9JGC5"/>
<dbReference type="InterPro" id="IPR014716">
    <property type="entry name" value="Fibrinogen_a/b/g_C_1"/>
</dbReference>
<dbReference type="Proteomes" id="UP001208570">
    <property type="component" value="Unassembled WGS sequence"/>
</dbReference>
<evidence type="ECO:0000313" key="4">
    <source>
        <dbReference type="Proteomes" id="UP001208570"/>
    </source>
</evidence>
<dbReference type="SMART" id="SM00186">
    <property type="entry name" value="FBG"/>
    <property type="match status" value="1"/>
</dbReference>
<organism evidence="3 4">
    <name type="scientific">Paralvinella palmiformis</name>
    <dbReference type="NCBI Taxonomy" id="53620"/>
    <lineage>
        <taxon>Eukaryota</taxon>
        <taxon>Metazoa</taxon>
        <taxon>Spiralia</taxon>
        <taxon>Lophotrochozoa</taxon>
        <taxon>Annelida</taxon>
        <taxon>Polychaeta</taxon>
        <taxon>Sedentaria</taxon>
        <taxon>Canalipalpata</taxon>
        <taxon>Terebellida</taxon>
        <taxon>Terebelliformia</taxon>
        <taxon>Alvinellidae</taxon>
        <taxon>Paralvinella</taxon>
    </lineage>
</organism>
<keyword evidence="4" id="KW-1185">Reference proteome</keyword>
<proteinExistence type="predicted"/>
<name>A0AAD9JGC5_9ANNE</name>
<dbReference type="InterPro" id="IPR036056">
    <property type="entry name" value="Fibrinogen-like_C"/>
</dbReference>